<name>A0A8I2ZUZ7_VERLO</name>
<protein>
    <submittedName>
        <fullName evidence="2">Uncharacterized protein</fullName>
    </submittedName>
</protein>
<gene>
    <name evidence="2" type="ORF">HYQ45_003742</name>
</gene>
<comment type="caution">
    <text evidence="2">The sequence shown here is derived from an EMBL/GenBank/DDBJ whole genome shotgun (WGS) entry which is preliminary data.</text>
</comment>
<dbReference type="Proteomes" id="UP000689129">
    <property type="component" value="Unassembled WGS sequence"/>
</dbReference>
<dbReference type="AlphaFoldDB" id="A0A8I2ZUZ7"/>
<reference evidence="2" key="1">
    <citation type="journal article" date="2021" name="Mol. Plant Pathol.">
        <title>A 20-kb lineage-specific genomic region tames virulence in pathogenic amphidiploid Verticillium longisporum.</title>
        <authorList>
            <person name="Harting R."/>
            <person name="Starke J."/>
            <person name="Kusch H."/>
            <person name="Poggeler S."/>
            <person name="Maurus I."/>
            <person name="Schluter R."/>
            <person name="Landesfeind M."/>
            <person name="Bulla I."/>
            <person name="Nowrousian M."/>
            <person name="de Jonge R."/>
            <person name="Stahlhut G."/>
            <person name="Hoff K.J."/>
            <person name="Asshauer K.P."/>
            <person name="Thurmer A."/>
            <person name="Stanke M."/>
            <person name="Daniel R."/>
            <person name="Morgenstern B."/>
            <person name="Thomma B.P.H.J."/>
            <person name="Kronstad J.W."/>
            <person name="Braus-Stromeyer S.A."/>
            <person name="Braus G.H."/>
        </authorList>
    </citation>
    <scope>NUCLEOTIDE SEQUENCE</scope>
    <source>
        <strain evidence="2">Vl32</strain>
    </source>
</reference>
<sequence length="270" mass="29642">MSLQFLLNSEDSEDRSAEWYLANTRVETDVYGYSRGHGHGDSSTRQWTPLKPGSSHSTCGGLSPGSDQGGYPTSPASSMGRSHSSRLSLRRLSRAVSLDDEDSADDETCETVCYGMIHKVDVKLMGDLTAIAKKLKQIGPGSSTSSSSSSSSRQQKTFIVTEQPDHILLSFPDGTPFGYLRSHMKNALTKLLDRKNLAFEAVAEAKALQDTVAKARKTSGAVARVDLYVYGLRRLAPVVGDRLSKWKLWLQRPEAVRRGAPYENPHFLAF</sequence>
<evidence type="ECO:0000313" key="3">
    <source>
        <dbReference type="Proteomes" id="UP000689129"/>
    </source>
</evidence>
<dbReference type="OrthoDB" id="448448at2759"/>
<accession>A0A8I2ZUZ7</accession>
<proteinExistence type="predicted"/>
<feature type="region of interest" description="Disordered" evidence="1">
    <location>
        <begin position="31"/>
        <end position="88"/>
    </location>
</feature>
<organism evidence="2 3">
    <name type="scientific">Verticillium longisporum</name>
    <name type="common">Verticillium dahliae var. longisporum</name>
    <dbReference type="NCBI Taxonomy" id="100787"/>
    <lineage>
        <taxon>Eukaryota</taxon>
        <taxon>Fungi</taxon>
        <taxon>Dikarya</taxon>
        <taxon>Ascomycota</taxon>
        <taxon>Pezizomycotina</taxon>
        <taxon>Sordariomycetes</taxon>
        <taxon>Hypocreomycetidae</taxon>
        <taxon>Glomerellales</taxon>
        <taxon>Plectosphaerellaceae</taxon>
        <taxon>Verticillium</taxon>
    </lineage>
</organism>
<feature type="compositionally biased region" description="Low complexity" evidence="1">
    <location>
        <begin position="77"/>
        <end position="87"/>
    </location>
</feature>
<evidence type="ECO:0000313" key="2">
    <source>
        <dbReference type="EMBL" id="KAG7139252.1"/>
    </source>
</evidence>
<dbReference type="EMBL" id="JAEMWZ010000061">
    <property type="protein sequence ID" value="KAG7139252.1"/>
    <property type="molecule type" value="Genomic_DNA"/>
</dbReference>
<evidence type="ECO:0000256" key="1">
    <source>
        <dbReference type="SAM" id="MobiDB-lite"/>
    </source>
</evidence>